<dbReference type="RefSeq" id="WP_222873377.1">
    <property type="nucleotide sequence ID" value="NZ_CP039704.1"/>
</dbReference>
<accession>A0A4D7C6K2</accession>
<name>A0A4D7C6K2_9SPHN</name>
<protein>
    <submittedName>
        <fullName evidence="1">Uncharacterized protein</fullName>
    </submittedName>
</protein>
<dbReference type="AlphaFoldDB" id="A0A4D7C6K2"/>
<dbReference type="EMBL" id="CP039704">
    <property type="protein sequence ID" value="QCI78608.1"/>
    <property type="molecule type" value="Genomic_DNA"/>
</dbReference>
<proteinExistence type="predicted"/>
<reference evidence="2" key="1">
    <citation type="submission" date="2019-04" db="EMBL/GenBank/DDBJ databases">
        <title>Complete genome sequence of Sphingomonas sp. W1-2-3.</title>
        <authorList>
            <person name="Im W.T."/>
        </authorList>
    </citation>
    <scope>NUCLEOTIDE SEQUENCE [LARGE SCALE GENOMIC DNA]</scope>
    <source>
        <strain evidence="2">W1-2-3</strain>
    </source>
</reference>
<gene>
    <name evidence="1" type="ORF">E6W36_00040</name>
</gene>
<dbReference type="KEGG" id="hgn:E6W36_00040"/>
<sequence>MAASWLPAIVTAVLLATSHEASGQDEERTPLAPCLSLSPLDATPLEAHRYLGKDFAEVDAHSIFATEIGKLPVSTLITAHTYVLILKIKRFETSGYIGFGKHAAGEVTASVTDRAGAHVDQFSTTCFAKAIDDRKPGYTIRSAARLCLLDAGKALASWLGERLG</sequence>
<evidence type="ECO:0000313" key="1">
    <source>
        <dbReference type="EMBL" id="QCI78608.1"/>
    </source>
</evidence>
<organism evidence="1 2">
    <name type="scientific">Hankyongella ginsenosidimutans</name>
    <dbReference type="NCBI Taxonomy" id="1763828"/>
    <lineage>
        <taxon>Bacteria</taxon>
        <taxon>Pseudomonadati</taxon>
        <taxon>Pseudomonadota</taxon>
        <taxon>Alphaproteobacteria</taxon>
        <taxon>Sphingomonadales</taxon>
        <taxon>Sphingomonadaceae</taxon>
        <taxon>Hankyongella</taxon>
    </lineage>
</organism>
<evidence type="ECO:0000313" key="2">
    <source>
        <dbReference type="Proteomes" id="UP000298714"/>
    </source>
</evidence>
<dbReference type="Proteomes" id="UP000298714">
    <property type="component" value="Chromosome"/>
</dbReference>
<keyword evidence="2" id="KW-1185">Reference proteome</keyword>